<reference evidence="2" key="1">
    <citation type="submission" date="2023-01" db="EMBL/GenBank/DDBJ databases">
        <authorList>
            <person name="Piombo E."/>
        </authorList>
    </citation>
    <scope>NUCLEOTIDE SEQUENCE</scope>
</reference>
<organism evidence="2 3">
    <name type="scientific">Clonostachys chloroleuca</name>
    <dbReference type="NCBI Taxonomy" id="1926264"/>
    <lineage>
        <taxon>Eukaryota</taxon>
        <taxon>Fungi</taxon>
        <taxon>Dikarya</taxon>
        <taxon>Ascomycota</taxon>
        <taxon>Pezizomycotina</taxon>
        <taxon>Sordariomycetes</taxon>
        <taxon>Hypocreomycetidae</taxon>
        <taxon>Hypocreales</taxon>
        <taxon>Bionectriaceae</taxon>
        <taxon>Clonostachys</taxon>
    </lineage>
</organism>
<evidence type="ECO:0000259" key="1">
    <source>
        <dbReference type="Pfam" id="PF00264"/>
    </source>
</evidence>
<feature type="domain" description="Tyrosinase copper-binding" evidence="1">
    <location>
        <begin position="4"/>
        <end position="56"/>
    </location>
</feature>
<dbReference type="EMBL" id="CABFNP030001245">
    <property type="protein sequence ID" value="CAI6093079.1"/>
    <property type="molecule type" value="Genomic_DNA"/>
</dbReference>
<dbReference type="Gene3D" id="1.10.1280.10">
    <property type="entry name" value="Di-copper center containing domain from catechol oxidase"/>
    <property type="match status" value="1"/>
</dbReference>
<dbReference type="Proteomes" id="UP001160390">
    <property type="component" value="Unassembled WGS sequence"/>
</dbReference>
<name>A0AA35MAM7_9HYPO</name>
<dbReference type="AlphaFoldDB" id="A0AA35MAM7"/>
<evidence type="ECO:0000313" key="2">
    <source>
        <dbReference type="EMBL" id="CAI6093079.1"/>
    </source>
</evidence>
<accession>A0AA35MAM7</accession>
<dbReference type="Pfam" id="PF00264">
    <property type="entry name" value="Tyrosinase"/>
    <property type="match status" value="1"/>
</dbReference>
<dbReference type="InterPro" id="IPR002227">
    <property type="entry name" value="Tyrosinase_Cu-bd"/>
</dbReference>
<sequence length="93" mass="10487">MEASKFYEFDRRVQGPIDIKGLTYHGGGHVGIGASLGDPLRALFFMHHANMDRIWDNGKEKSYRKKDIGGPDTGFAYPYDFFGANLPYKNVTL</sequence>
<dbReference type="GO" id="GO:0016491">
    <property type="term" value="F:oxidoreductase activity"/>
    <property type="evidence" value="ECO:0007669"/>
    <property type="project" value="InterPro"/>
</dbReference>
<comment type="caution">
    <text evidence="2">The sequence shown here is derived from an EMBL/GenBank/DDBJ whole genome shotgun (WGS) entry which is preliminary data.</text>
</comment>
<evidence type="ECO:0000313" key="3">
    <source>
        <dbReference type="Proteomes" id="UP001160390"/>
    </source>
</evidence>
<proteinExistence type="predicted"/>
<gene>
    <name evidence="2" type="ORF">CCHLO57077_00000138</name>
</gene>
<keyword evidence="3" id="KW-1185">Reference proteome</keyword>
<protein>
    <recommendedName>
        <fullName evidence="1">Tyrosinase copper-binding domain-containing protein</fullName>
    </recommendedName>
</protein>
<dbReference type="InterPro" id="IPR008922">
    <property type="entry name" value="Di-copper_centre_dom_sf"/>
</dbReference>
<dbReference type="SUPFAM" id="SSF48056">
    <property type="entry name" value="Di-copper centre-containing domain"/>
    <property type="match status" value="1"/>
</dbReference>